<dbReference type="CDD" id="cd17040">
    <property type="entry name" value="Ubl_MoaD_like"/>
    <property type="match status" value="1"/>
</dbReference>
<protein>
    <submittedName>
        <fullName evidence="2">Molybdopterin converting factor, small subunit</fullName>
    </submittedName>
</protein>
<evidence type="ECO:0000259" key="1">
    <source>
        <dbReference type="Pfam" id="PF14451"/>
    </source>
</evidence>
<dbReference type="AlphaFoldDB" id="A0A1G7LKK0"/>
<dbReference type="EMBL" id="FNBX01000006">
    <property type="protein sequence ID" value="SDF49540.1"/>
    <property type="molecule type" value="Genomic_DNA"/>
</dbReference>
<dbReference type="RefSeq" id="WP_092153340.1">
    <property type="nucleotide sequence ID" value="NZ_FNBX01000006.1"/>
</dbReference>
<dbReference type="Pfam" id="PF14451">
    <property type="entry name" value="Ub-Mut7C"/>
    <property type="match status" value="1"/>
</dbReference>
<proteinExistence type="predicted"/>
<gene>
    <name evidence="2" type="ORF">SAMN05192586_10697</name>
</gene>
<organism evidence="2 3">
    <name type="scientific">Desulfovibrio legallii</name>
    <dbReference type="NCBI Taxonomy" id="571438"/>
    <lineage>
        <taxon>Bacteria</taxon>
        <taxon>Pseudomonadati</taxon>
        <taxon>Thermodesulfobacteriota</taxon>
        <taxon>Desulfovibrionia</taxon>
        <taxon>Desulfovibrionales</taxon>
        <taxon>Desulfovibrionaceae</taxon>
        <taxon>Desulfovibrio</taxon>
    </lineage>
</organism>
<sequence length="79" mass="8613">MHLTVKLSTTLRDYVPDYAPETGLHVSMPEGSTVAQLAQHLGLPLQDIKIVMVNGRQHKVDDPMRDGDRVAYFPAVGGG</sequence>
<dbReference type="OrthoDB" id="9801945at2"/>
<evidence type="ECO:0000313" key="3">
    <source>
        <dbReference type="Proteomes" id="UP000199355"/>
    </source>
</evidence>
<dbReference type="InterPro" id="IPR012675">
    <property type="entry name" value="Beta-grasp_dom_sf"/>
</dbReference>
<feature type="domain" description="Ubiquitin Mut7-C" evidence="1">
    <location>
        <begin position="3"/>
        <end position="75"/>
    </location>
</feature>
<dbReference type="SUPFAM" id="SSF54285">
    <property type="entry name" value="MoaD/ThiS"/>
    <property type="match status" value="1"/>
</dbReference>
<dbReference type="Gene3D" id="3.10.20.30">
    <property type="match status" value="1"/>
</dbReference>
<accession>A0A1G7LKK0</accession>
<dbReference type="Proteomes" id="UP000199355">
    <property type="component" value="Unassembled WGS sequence"/>
</dbReference>
<reference evidence="3" key="1">
    <citation type="submission" date="2016-10" db="EMBL/GenBank/DDBJ databases">
        <authorList>
            <person name="Varghese N."/>
            <person name="Submissions S."/>
        </authorList>
    </citation>
    <scope>NUCLEOTIDE SEQUENCE [LARGE SCALE GENOMIC DNA]</scope>
    <source>
        <strain evidence="3">KHC7</strain>
    </source>
</reference>
<dbReference type="STRING" id="571438.SAMN05192586_10697"/>
<dbReference type="InterPro" id="IPR016155">
    <property type="entry name" value="Mopterin_synth/thiamin_S_b"/>
</dbReference>
<name>A0A1G7LKK0_9BACT</name>
<keyword evidence="3" id="KW-1185">Reference proteome</keyword>
<dbReference type="InterPro" id="IPR027798">
    <property type="entry name" value="Ub_Mut7C"/>
</dbReference>
<evidence type="ECO:0000313" key="2">
    <source>
        <dbReference type="EMBL" id="SDF49540.1"/>
    </source>
</evidence>